<keyword evidence="5 7" id="KW-0508">mRNA splicing</keyword>
<dbReference type="GO" id="GO:0030628">
    <property type="term" value="F:pre-mRNA 3'-splice site binding"/>
    <property type="evidence" value="ECO:0007669"/>
    <property type="project" value="UniProtKB-UniRule"/>
</dbReference>
<feature type="region of interest" description="Disordered" evidence="8">
    <location>
        <begin position="115"/>
        <end position="143"/>
    </location>
</feature>
<evidence type="ECO:0000256" key="8">
    <source>
        <dbReference type="SAM" id="MobiDB-lite"/>
    </source>
</evidence>
<dbReference type="InterPro" id="IPR039974">
    <property type="entry name" value="Splicing_factor_SLU7"/>
</dbReference>
<keyword evidence="6 7" id="KW-0539">Nucleus</keyword>
<reference evidence="10" key="1">
    <citation type="submission" date="2016-04" db="EMBL/GenBank/DDBJ databases">
        <title>Cephalotus genome sequencing.</title>
        <authorList>
            <person name="Fukushima K."/>
            <person name="Hasebe M."/>
            <person name="Fang X."/>
        </authorList>
    </citation>
    <scope>NUCLEOTIDE SEQUENCE [LARGE SCALE GENOMIC DNA]</scope>
    <source>
        <strain evidence="10">cv. St1</strain>
    </source>
</reference>
<dbReference type="EMBL" id="BDDD01001118">
    <property type="protein sequence ID" value="GAV73597.1"/>
    <property type="molecule type" value="Genomic_DNA"/>
</dbReference>
<organism evidence="9 10">
    <name type="scientific">Cephalotus follicularis</name>
    <name type="common">Albany pitcher plant</name>
    <dbReference type="NCBI Taxonomy" id="3775"/>
    <lineage>
        <taxon>Eukaryota</taxon>
        <taxon>Viridiplantae</taxon>
        <taxon>Streptophyta</taxon>
        <taxon>Embryophyta</taxon>
        <taxon>Tracheophyta</taxon>
        <taxon>Spermatophyta</taxon>
        <taxon>Magnoliopsida</taxon>
        <taxon>eudicotyledons</taxon>
        <taxon>Gunneridae</taxon>
        <taxon>Pentapetalae</taxon>
        <taxon>rosids</taxon>
        <taxon>fabids</taxon>
        <taxon>Oxalidales</taxon>
        <taxon>Cephalotaceae</taxon>
        <taxon>Cephalotus</taxon>
    </lineage>
</organism>
<dbReference type="Proteomes" id="UP000187406">
    <property type="component" value="Unassembled WGS sequence"/>
</dbReference>
<evidence type="ECO:0000256" key="6">
    <source>
        <dbReference type="ARBA" id="ARBA00023242"/>
    </source>
</evidence>
<keyword evidence="3 7" id="KW-0507">mRNA processing</keyword>
<comment type="similarity">
    <text evidence="2 7">Belongs to the SLU7 family.</text>
</comment>
<accession>A0A1Q3C044</accession>
<evidence type="ECO:0000256" key="5">
    <source>
        <dbReference type="ARBA" id="ARBA00023187"/>
    </source>
</evidence>
<keyword evidence="10" id="KW-1185">Reference proteome</keyword>
<dbReference type="AlphaFoldDB" id="A0A1Q3C044"/>
<evidence type="ECO:0000256" key="3">
    <source>
        <dbReference type="ARBA" id="ARBA00022664"/>
    </source>
</evidence>
<evidence type="ECO:0000256" key="7">
    <source>
        <dbReference type="RuleBase" id="RU367071"/>
    </source>
</evidence>
<dbReference type="InParanoid" id="A0A1Q3C044"/>
<dbReference type="PANTHER" id="PTHR12942">
    <property type="entry name" value="STEP II SPLICING FACTOR SLU7"/>
    <property type="match status" value="1"/>
</dbReference>
<name>A0A1Q3C044_CEPFO</name>
<dbReference type="GO" id="GO:0005681">
    <property type="term" value="C:spliceosomal complex"/>
    <property type="evidence" value="ECO:0007669"/>
    <property type="project" value="UniProtKB-UniRule"/>
</dbReference>
<evidence type="ECO:0000256" key="1">
    <source>
        <dbReference type="ARBA" id="ARBA00004123"/>
    </source>
</evidence>
<comment type="subcellular location">
    <subcellularLocation>
        <location evidence="1 7">Nucleus</location>
    </subcellularLocation>
</comment>
<evidence type="ECO:0000256" key="2">
    <source>
        <dbReference type="ARBA" id="ARBA00007203"/>
    </source>
</evidence>
<gene>
    <name evidence="9" type="ORF">CFOL_v3_17081</name>
</gene>
<protein>
    <recommendedName>
        <fullName evidence="7">Pre-mRNA-splicing factor SLU7</fullName>
    </recommendedName>
</protein>
<dbReference type="OrthoDB" id="249612at2759"/>
<feature type="non-terminal residue" evidence="9">
    <location>
        <position position="1"/>
    </location>
</feature>
<comment type="caution">
    <text evidence="9">The sequence shown here is derived from an EMBL/GenBank/DDBJ whole genome shotgun (WGS) entry which is preliminary data.</text>
</comment>
<dbReference type="STRING" id="3775.A0A1Q3C044"/>
<evidence type="ECO:0000313" key="10">
    <source>
        <dbReference type="Proteomes" id="UP000187406"/>
    </source>
</evidence>
<comment type="subunit">
    <text evidence="7">Associated with the spliceosome.</text>
</comment>
<evidence type="ECO:0000256" key="4">
    <source>
        <dbReference type="ARBA" id="ARBA00022728"/>
    </source>
</evidence>
<feature type="compositionally biased region" description="Basic and acidic residues" evidence="8">
    <location>
        <begin position="133"/>
        <end position="143"/>
    </location>
</feature>
<dbReference type="GO" id="GO:0000398">
    <property type="term" value="P:mRNA splicing, via spliceosome"/>
    <property type="evidence" value="ECO:0007669"/>
    <property type="project" value="UniProtKB-UniRule"/>
</dbReference>
<proteinExistence type="inferred from homology"/>
<keyword evidence="4 7" id="KW-0747">Spliceosome</keyword>
<evidence type="ECO:0000313" key="9">
    <source>
        <dbReference type="EMBL" id="GAV73597.1"/>
    </source>
</evidence>
<comment type="function">
    <text evidence="7">Involved in pre-mRNA splicing.</text>
</comment>
<sequence>QRNWKLDPNGTNLWYDGCVKVFQADKYRKGACINSVAMTHDVNSFSERPRKVRAKQTNEDVHISVWASWWKEHQWGYKCCKQTIQNSYCTNAAGTEAIEAGTTFMKANIARTEGLNEKPSKKEKRVAIWGTERNTEQKGQKIK</sequence>
<dbReference type="PANTHER" id="PTHR12942:SF2">
    <property type="entry name" value="PRE-MRNA-SPLICING FACTOR SLU7"/>
    <property type="match status" value="1"/>
</dbReference>